<dbReference type="EMBL" id="JAAOAO010000639">
    <property type="protein sequence ID" value="KAF5534349.1"/>
    <property type="molecule type" value="Genomic_DNA"/>
</dbReference>
<evidence type="ECO:0000313" key="1">
    <source>
        <dbReference type="EMBL" id="KAF5534349.1"/>
    </source>
</evidence>
<sequence>MEYLIDRAAKLENKISIFRNNRKITEDNMIRETAQIQALMWDVQDHRCFEYMFSRLDILEERLNHIREAEPKLLSDLANVRAIIAHLELGLAQEAIQPLPSKATMLVDPGDKENRAIEKKLLLGIHHEIQRRPRVEKIPDSPQQGKRVLDT</sequence>
<comment type="caution">
    <text evidence="1">The sequence shown here is derived from an EMBL/GenBank/DDBJ whole genome shotgun (WGS) entry which is preliminary data.</text>
</comment>
<gene>
    <name evidence="1" type="ORF">FNAPI_12411</name>
</gene>
<dbReference type="Proteomes" id="UP000574317">
    <property type="component" value="Unassembled WGS sequence"/>
</dbReference>
<name>A0A8H5ICK6_9HYPO</name>
<protein>
    <submittedName>
        <fullName evidence="1">Uncharacterized protein</fullName>
    </submittedName>
</protein>
<evidence type="ECO:0000313" key="2">
    <source>
        <dbReference type="Proteomes" id="UP000574317"/>
    </source>
</evidence>
<dbReference type="AlphaFoldDB" id="A0A8H5ICK6"/>
<organism evidence="1 2">
    <name type="scientific">Fusarium napiforme</name>
    <dbReference type="NCBI Taxonomy" id="42672"/>
    <lineage>
        <taxon>Eukaryota</taxon>
        <taxon>Fungi</taxon>
        <taxon>Dikarya</taxon>
        <taxon>Ascomycota</taxon>
        <taxon>Pezizomycotina</taxon>
        <taxon>Sordariomycetes</taxon>
        <taxon>Hypocreomycetidae</taxon>
        <taxon>Hypocreales</taxon>
        <taxon>Nectriaceae</taxon>
        <taxon>Fusarium</taxon>
        <taxon>Fusarium fujikuroi species complex</taxon>
    </lineage>
</organism>
<keyword evidence="2" id="KW-1185">Reference proteome</keyword>
<reference evidence="1 2" key="1">
    <citation type="submission" date="2020-05" db="EMBL/GenBank/DDBJ databases">
        <title>Identification and distribution of gene clusters putatively required for synthesis of sphingolipid metabolism inhibitors in phylogenetically diverse species of the filamentous fungus Fusarium.</title>
        <authorList>
            <person name="Kim H.-S."/>
            <person name="Busman M."/>
            <person name="Brown D.W."/>
            <person name="Divon H."/>
            <person name="Uhlig S."/>
            <person name="Proctor R.H."/>
        </authorList>
    </citation>
    <scope>NUCLEOTIDE SEQUENCE [LARGE SCALE GENOMIC DNA]</scope>
    <source>
        <strain evidence="1 2">NRRL 25196</strain>
    </source>
</reference>
<accession>A0A8H5ICK6</accession>
<proteinExistence type="predicted"/>